<evidence type="ECO:0000313" key="7">
    <source>
        <dbReference type="EMBL" id="GFE84896.1"/>
    </source>
</evidence>
<gene>
    <name evidence="7" type="ORF">GCM10011487_68960</name>
</gene>
<feature type="domain" description="HTH gntR-type" evidence="6">
    <location>
        <begin position="12"/>
        <end position="80"/>
    </location>
</feature>
<dbReference type="InterPro" id="IPR015421">
    <property type="entry name" value="PyrdxlP-dep_Trfase_major"/>
</dbReference>
<dbReference type="InterPro" id="IPR015424">
    <property type="entry name" value="PyrdxlP-dep_Trfase"/>
</dbReference>
<dbReference type="PANTHER" id="PTHR46577">
    <property type="entry name" value="HTH-TYPE TRANSCRIPTIONAL REGULATORY PROTEIN GABR"/>
    <property type="match status" value="1"/>
</dbReference>
<dbReference type="GO" id="GO:0003700">
    <property type="term" value="F:DNA-binding transcription factor activity"/>
    <property type="evidence" value="ECO:0007669"/>
    <property type="project" value="InterPro"/>
</dbReference>
<keyword evidence="4" id="KW-0238">DNA-binding</keyword>
<dbReference type="Pfam" id="PF00155">
    <property type="entry name" value="Aminotran_1_2"/>
    <property type="match status" value="1"/>
</dbReference>
<dbReference type="PRINTS" id="PR00035">
    <property type="entry name" value="HTHGNTR"/>
</dbReference>
<evidence type="ECO:0000256" key="4">
    <source>
        <dbReference type="ARBA" id="ARBA00023125"/>
    </source>
</evidence>
<dbReference type="Pfam" id="PF00392">
    <property type="entry name" value="GntR"/>
    <property type="match status" value="1"/>
</dbReference>
<evidence type="ECO:0000256" key="1">
    <source>
        <dbReference type="ARBA" id="ARBA00005384"/>
    </source>
</evidence>
<dbReference type="SMART" id="SM00345">
    <property type="entry name" value="HTH_GNTR"/>
    <property type="match status" value="1"/>
</dbReference>
<dbReference type="SUPFAM" id="SSF53383">
    <property type="entry name" value="PLP-dependent transferases"/>
    <property type="match status" value="1"/>
</dbReference>
<proteinExistence type="inferred from homology"/>
<comment type="caution">
    <text evidence="7">The sequence shown here is derived from an EMBL/GenBank/DDBJ whole genome shotgun (WGS) entry which is preliminary data.</text>
</comment>
<organism evidence="7 8">
    <name type="scientific">Steroidobacter agaridevorans</name>
    <dbReference type="NCBI Taxonomy" id="2695856"/>
    <lineage>
        <taxon>Bacteria</taxon>
        <taxon>Pseudomonadati</taxon>
        <taxon>Pseudomonadota</taxon>
        <taxon>Gammaproteobacteria</taxon>
        <taxon>Steroidobacterales</taxon>
        <taxon>Steroidobacteraceae</taxon>
        <taxon>Steroidobacter</taxon>
    </lineage>
</organism>
<dbReference type="GO" id="GO:0030170">
    <property type="term" value="F:pyridoxal phosphate binding"/>
    <property type="evidence" value="ECO:0007669"/>
    <property type="project" value="InterPro"/>
</dbReference>
<protein>
    <submittedName>
        <fullName evidence="7">GntR family transcriptional regulator</fullName>
    </submittedName>
</protein>
<dbReference type="InterPro" id="IPR004839">
    <property type="entry name" value="Aminotransferase_I/II_large"/>
</dbReference>
<dbReference type="Gene3D" id="1.10.10.10">
    <property type="entry name" value="Winged helix-like DNA-binding domain superfamily/Winged helix DNA-binding domain"/>
    <property type="match status" value="1"/>
</dbReference>
<dbReference type="PROSITE" id="PS50949">
    <property type="entry name" value="HTH_GNTR"/>
    <property type="match status" value="1"/>
</dbReference>
<name>A0A829YR11_9GAMM</name>
<evidence type="ECO:0000313" key="8">
    <source>
        <dbReference type="Proteomes" id="UP000445000"/>
    </source>
</evidence>
<dbReference type="EMBL" id="BLJN01000012">
    <property type="protein sequence ID" value="GFE84896.1"/>
    <property type="molecule type" value="Genomic_DNA"/>
</dbReference>
<sequence>MSFVIPLLNDGEPLSRQIYLWFRQAILRDEMKGKERLPSTRELAEHLNVSRTVVVLAYEQLLAEGFVRGRPGSGTYVAEGLDTGRPSSRAGRANVRLSRYGRSLVEAAPKIAIPAKRPTSLRYDFAYGRSDIELFPFETWRRMLLRHARKAPVRELDYAPAGGSMALREALAIHLRRSRAVVCDPSQVIVVSGSQQALDLIARVLVERGDRVAVENPCYQGGREVLRSIGARLLPVSVDADGLDPAALPEKARIALVTPSHQFPTGAILPLARRLALLDWARRTDALVVEDDYDGEFRYEEQPLQSLQGLDTDGRVIYIGTFSRTIFPALRIGYLIVPKSLTAVFTSAKWLCDRHTATLEQETLAEFISSGMYERHLRRVRRRNAARRKAMLDAIDRYLGDRVQVTGYGAGAHIVLWPKRRIAESAVIEAAASLGVGIYGISPYCLAPTASNGFILGYSRMKEADIREGIRRLRQVL</sequence>
<dbReference type="CDD" id="cd00609">
    <property type="entry name" value="AAT_like"/>
    <property type="match status" value="1"/>
</dbReference>
<dbReference type="PANTHER" id="PTHR46577:SF1">
    <property type="entry name" value="HTH-TYPE TRANSCRIPTIONAL REGULATORY PROTEIN GABR"/>
    <property type="match status" value="1"/>
</dbReference>
<dbReference type="CDD" id="cd07377">
    <property type="entry name" value="WHTH_GntR"/>
    <property type="match status" value="1"/>
</dbReference>
<keyword evidence="5" id="KW-0804">Transcription</keyword>
<dbReference type="InterPro" id="IPR051446">
    <property type="entry name" value="HTH_trans_reg/aminotransferase"/>
</dbReference>
<evidence type="ECO:0000256" key="5">
    <source>
        <dbReference type="ARBA" id="ARBA00023163"/>
    </source>
</evidence>
<dbReference type="RefSeq" id="WP_161816476.1">
    <property type="nucleotide sequence ID" value="NZ_BLJN01000012.1"/>
</dbReference>
<evidence type="ECO:0000256" key="2">
    <source>
        <dbReference type="ARBA" id="ARBA00022898"/>
    </source>
</evidence>
<dbReference type="InterPro" id="IPR036388">
    <property type="entry name" value="WH-like_DNA-bd_sf"/>
</dbReference>
<dbReference type="Gene3D" id="3.40.640.10">
    <property type="entry name" value="Type I PLP-dependent aspartate aminotransferase-like (Major domain)"/>
    <property type="match status" value="1"/>
</dbReference>
<dbReference type="SUPFAM" id="SSF46785">
    <property type="entry name" value="Winged helix' DNA-binding domain"/>
    <property type="match status" value="1"/>
</dbReference>
<keyword evidence="8" id="KW-1185">Reference proteome</keyword>
<reference evidence="8" key="1">
    <citation type="submission" date="2020-01" db="EMBL/GenBank/DDBJ databases">
        <title>'Steroidobacter agaridevorans' sp. nov., agar-degrading bacteria isolated from rhizosphere soils.</title>
        <authorList>
            <person name="Ikenaga M."/>
            <person name="Kataoka M."/>
            <person name="Murouchi A."/>
            <person name="Katsuragi S."/>
            <person name="Sakai M."/>
        </authorList>
    </citation>
    <scope>NUCLEOTIDE SEQUENCE [LARGE SCALE GENOMIC DNA]</scope>
    <source>
        <strain evidence="8">YU21-B</strain>
    </source>
</reference>
<dbReference type="AlphaFoldDB" id="A0A829YR11"/>
<dbReference type="InterPro" id="IPR000524">
    <property type="entry name" value="Tscrpt_reg_HTH_GntR"/>
</dbReference>
<accession>A0A829YR11</accession>
<keyword evidence="2" id="KW-0663">Pyridoxal phosphate</keyword>
<dbReference type="Proteomes" id="UP000445000">
    <property type="component" value="Unassembled WGS sequence"/>
</dbReference>
<evidence type="ECO:0000259" key="6">
    <source>
        <dbReference type="PROSITE" id="PS50949"/>
    </source>
</evidence>
<comment type="similarity">
    <text evidence="1">In the C-terminal section; belongs to the class-I pyridoxal-phosphate-dependent aminotransferase family.</text>
</comment>
<evidence type="ECO:0000256" key="3">
    <source>
        <dbReference type="ARBA" id="ARBA00023015"/>
    </source>
</evidence>
<dbReference type="InterPro" id="IPR036390">
    <property type="entry name" value="WH_DNA-bd_sf"/>
</dbReference>
<dbReference type="GO" id="GO:0003677">
    <property type="term" value="F:DNA binding"/>
    <property type="evidence" value="ECO:0007669"/>
    <property type="project" value="UniProtKB-KW"/>
</dbReference>
<keyword evidence="3" id="KW-0805">Transcription regulation</keyword>